<dbReference type="Proteomes" id="UP001176517">
    <property type="component" value="Unassembled WGS sequence"/>
</dbReference>
<dbReference type="PANTHER" id="PTHR12775">
    <property type="entry name" value="PROTEIN C20ORF43 HOMOLOG"/>
    <property type="match status" value="1"/>
</dbReference>
<keyword evidence="2" id="KW-0863">Zinc-finger</keyword>
<dbReference type="AlphaFoldDB" id="A0AAN6GKW7"/>
<accession>A0AAN6GKW7</accession>
<feature type="region of interest" description="Disordered" evidence="3">
    <location>
        <begin position="97"/>
        <end position="130"/>
    </location>
</feature>
<name>A0AAN6GKW7_9BASI</name>
<evidence type="ECO:0000313" key="5">
    <source>
        <dbReference type="EMBL" id="KAK0546477.1"/>
    </source>
</evidence>
<organism evidence="5 6">
    <name type="scientific">Tilletia horrida</name>
    <dbReference type="NCBI Taxonomy" id="155126"/>
    <lineage>
        <taxon>Eukaryota</taxon>
        <taxon>Fungi</taxon>
        <taxon>Dikarya</taxon>
        <taxon>Basidiomycota</taxon>
        <taxon>Ustilaginomycotina</taxon>
        <taxon>Exobasidiomycetes</taxon>
        <taxon>Tilletiales</taxon>
        <taxon>Tilletiaceae</taxon>
        <taxon>Tilletia</taxon>
    </lineage>
</organism>
<feature type="region of interest" description="Disordered" evidence="3">
    <location>
        <begin position="1"/>
        <end position="22"/>
    </location>
</feature>
<evidence type="ECO:0000256" key="3">
    <source>
        <dbReference type="SAM" id="MobiDB-lite"/>
    </source>
</evidence>
<proteinExistence type="inferred from homology"/>
<evidence type="ECO:0000259" key="4">
    <source>
        <dbReference type="PROSITE" id="PS50157"/>
    </source>
</evidence>
<gene>
    <name evidence="5" type="primary">rtf2</name>
    <name evidence="5" type="ORF">OC846_005244</name>
</gene>
<evidence type="ECO:0000313" key="6">
    <source>
        <dbReference type="Proteomes" id="UP001176517"/>
    </source>
</evidence>
<keyword evidence="2" id="KW-0862">Zinc</keyword>
<dbReference type="InterPro" id="IPR013087">
    <property type="entry name" value="Znf_C2H2_type"/>
</dbReference>
<dbReference type="EMBL" id="JAPDMZ010000191">
    <property type="protein sequence ID" value="KAK0546477.1"/>
    <property type="molecule type" value="Genomic_DNA"/>
</dbReference>
<evidence type="ECO:0000256" key="1">
    <source>
        <dbReference type="ARBA" id="ARBA00009885"/>
    </source>
</evidence>
<dbReference type="GO" id="GO:0006274">
    <property type="term" value="P:DNA replication termination"/>
    <property type="evidence" value="ECO:0007669"/>
    <property type="project" value="TreeGrafter"/>
</dbReference>
<evidence type="ECO:0000256" key="2">
    <source>
        <dbReference type="PROSITE-ProRule" id="PRU00042"/>
    </source>
</evidence>
<feature type="compositionally biased region" description="Low complexity" evidence="3">
    <location>
        <begin position="111"/>
        <end position="122"/>
    </location>
</feature>
<keyword evidence="6" id="KW-1185">Reference proteome</keyword>
<feature type="compositionally biased region" description="Basic and acidic residues" evidence="3">
    <location>
        <begin position="295"/>
        <end position="306"/>
    </location>
</feature>
<sequence>MGADGGSIPRRDELVKTRARGDAGEDPALVLRALWTLCALSREPLSKPIVSDATGRMYNKEAVVKFLLSRATKDADEVDPVEEAVAGHLKGLKDVRELSLEPNPALRRRNSPTSSAESGPSSAKEDSSTPFPFRCALTQKELNGKSRFVYLRTCGDVLAETGLRTVASASSTGDSSKAGDAASKLKLYDCPICSKPFRASPSFFSNKNGAASQTPEKPADKGMAPAAEVQTALSIYDPDGDIVPLNPPPLEQEALRAAFIARRAANSAGSKKRKAAASEAAATKGEGGEKKRRKETSGEDAKGKDVIDASDVAAKRAAAAARSGRLNAAREISRAAEAAKDKKEVSPAIRAIYGMDKPKDPKGESWMVRGTFNRYA</sequence>
<dbReference type="PROSITE" id="PS50157">
    <property type="entry name" value="ZINC_FINGER_C2H2_2"/>
    <property type="match status" value="1"/>
</dbReference>
<dbReference type="CDD" id="cd16653">
    <property type="entry name" value="RING-like_Rtf2"/>
    <property type="match status" value="1"/>
</dbReference>
<dbReference type="PANTHER" id="PTHR12775:SF0">
    <property type="entry name" value="REPLICATION TERMINATION FACTOR 2"/>
    <property type="match status" value="1"/>
</dbReference>
<comment type="caution">
    <text evidence="5">The sequence shown here is derived from an EMBL/GenBank/DDBJ whole genome shotgun (WGS) entry which is preliminary data.</text>
</comment>
<comment type="similarity">
    <text evidence="1">Belongs to the rtf2 family.</text>
</comment>
<dbReference type="Pfam" id="PF04641">
    <property type="entry name" value="Rtf2"/>
    <property type="match status" value="1"/>
</dbReference>
<feature type="domain" description="C2H2-type" evidence="4">
    <location>
        <begin position="188"/>
        <end position="218"/>
    </location>
</feature>
<reference evidence="5" key="1">
    <citation type="journal article" date="2023" name="PhytoFront">
        <title>Draft Genome Resources of Seven Strains of Tilletia horrida, Causal Agent of Kernel Smut of Rice.</title>
        <authorList>
            <person name="Khanal S."/>
            <person name="Antony Babu S."/>
            <person name="Zhou X.G."/>
        </authorList>
    </citation>
    <scope>NUCLEOTIDE SEQUENCE</scope>
    <source>
        <strain evidence="5">TX6</strain>
    </source>
</reference>
<feature type="region of interest" description="Disordered" evidence="3">
    <location>
        <begin position="268"/>
        <end position="306"/>
    </location>
</feature>
<dbReference type="InterPro" id="IPR006735">
    <property type="entry name" value="Rtf2"/>
</dbReference>
<keyword evidence="2" id="KW-0479">Metal-binding</keyword>
<protein>
    <submittedName>
        <fullName evidence="5">Replication termination factor 2</fullName>
    </submittedName>
</protein>
<dbReference type="InterPro" id="IPR027799">
    <property type="entry name" value="Rtf2_RING-finger"/>
</dbReference>
<dbReference type="GO" id="GO:0008270">
    <property type="term" value="F:zinc ion binding"/>
    <property type="evidence" value="ECO:0007669"/>
    <property type="project" value="UniProtKB-KW"/>
</dbReference>
<dbReference type="GO" id="GO:0005634">
    <property type="term" value="C:nucleus"/>
    <property type="evidence" value="ECO:0007669"/>
    <property type="project" value="TreeGrafter"/>
</dbReference>
<feature type="compositionally biased region" description="Basic and acidic residues" evidence="3">
    <location>
        <begin position="9"/>
        <end position="22"/>
    </location>
</feature>